<organism evidence="2">
    <name type="scientific">marine sediment metagenome</name>
    <dbReference type="NCBI Taxonomy" id="412755"/>
    <lineage>
        <taxon>unclassified sequences</taxon>
        <taxon>metagenomes</taxon>
        <taxon>ecological metagenomes</taxon>
    </lineage>
</organism>
<comment type="caution">
    <text evidence="2">The sequence shown here is derived from an EMBL/GenBank/DDBJ whole genome shotgun (WGS) entry which is preliminary data.</text>
</comment>
<proteinExistence type="predicted"/>
<dbReference type="AlphaFoldDB" id="X1BQL6"/>
<sequence>MTTRLSIASCFALFFFGLTNSLKAEHIPAREFDIADGFEATVWATTPQLFNPTNFDIDADGCIWVTEAVNYRNFRNNGLGLTNEAGDRIVVLQDTDGDGKADASHTFVRDIDLVAPLGIAVLGNQVIVSCAPNLLIYTDVDGDTYFDKLSSYTFLKL</sequence>
<accession>X1BQL6</accession>
<name>X1BQL6_9ZZZZ</name>
<evidence type="ECO:0000259" key="1">
    <source>
        <dbReference type="Pfam" id="PF23500"/>
    </source>
</evidence>
<reference evidence="2" key="1">
    <citation type="journal article" date="2014" name="Front. Microbiol.">
        <title>High frequency of phylogenetically diverse reductive dehalogenase-homologous genes in deep subseafloor sedimentary metagenomes.</title>
        <authorList>
            <person name="Kawai M."/>
            <person name="Futagami T."/>
            <person name="Toyoda A."/>
            <person name="Takaki Y."/>
            <person name="Nishi S."/>
            <person name="Hori S."/>
            <person name="Arai W."/>
            <person name="Tsubouchi T."/>
            <person name="Morono Y."/>
            <person name="Uchiyama I."/>
            <person name="Ito T."/>
            <person name="Fujiyama A."/>
            <person name="Inagaki F."/>
            <person name="Takami H."/>
        </authorList>
    </citation>
    <scope>NUCLEOTIDE SEQUENCE</scope>
    <source>
        <strain evidence="2">Expedition CK06-06</strain>
    </source>
</reference>
<dbReference type="EMBL" id="BART01026477">
    <property type="protein sequence ID" value="GAG97370.1"/>
    <property type="molecule type" value="Genomic_DNA"/>
</dbReference>
<dbReference type="PANTHER" id="PTHR33546">
    <property type="entry name" value="LARGE, MULTIFUNCTIONAL SECRETED PROTEIN-RELATED"/>
    <property type="match status" value="1"/>
</dbReference>
<evidence type="ECO:0000313" key="2">
    <source>
        <dbReference type="EMBL" id="GAG97370.1"/>
    </source>
</evidence>
<gene>
    <name evidence="2" type="ORF">S01H4_47216</name>
</gene>
<feature type="domain" description="DUF7133" evidence="1">
    <location>
        <begin position="30"/>
        <end position="148"/>
    </location>
</feature>
<dbReference type="SUPFAM" id="SSF63829">
    <property type="entry name" value="Calcium-dependent phosphotriesterase"/>
    <property type="match status" value="1"/>
</dbReference>
<dbReference type="Pfam" id="PF23500">
    <property type="entry name" value="DUF7133"/>
    <property type="match status" value="1"/>
</dbReference>
<dbReference type="InterPro" id="IPR055557">
    <property type="entry name" value="DUF7133"/>
</dbReference>
<dbReference type="PANTHER" id="PTHR33546:SF1">
    <property type="entry name" value="LARGE, MULTIFUNCTIONAL SECRETED PROTEIN"/>
    <property type="match status" value="1"/>
</dbReference>
<protein>
    <recommendedName>
        <fullName evidence="1">DUF7133 domain-containing protein</fullName>
    </recommendedName>
</protein>